<keyword evidence="1" id="KW-0472">Membrane</keyword>
<evidence type="ECO:0000313" key="2">
    <source>
        <dbReference type="EMBL" id="VDO10759.1"/>
    </source>
</evidence>
<organism evidence="4">
    <name type="scientific">Brugia timori</name>
    <dbReference type="NCBI Taxonomy" id="42155"/>
    <lineage>
        <taxon>Eukaryota</taxon>
        <taxon>Metazoa</taxon>
        <taxon>Ecdysozoa</taxon>
        <taxon>Nematoda</taxon>
        <taxon>Chromadorea</taxon>
        <taxon>Rhabditida</taxon>
        <taxon>Spirurina</taxon>
        <taxon>Spiruromorpha</taxon>
        <taxon>Filarioidea</taxon>
        <taxon>Onchocercidae</taxon>
        <taxon>Brugia</taxon>
    </lineage>
</organism>
<keyword evidence="1" id="KW-0812">Transmembrane</keyword>
<evidence type="ECO:0000313" key="4">
    <source>
        <dbReference type="WBParaSite" id="BTMF_0000232901-mRNA-1"/>
    </source>
</evidence>
<name>A0A0R3Q7M5_9BILA</name>
<proteinExistence type="predicted"/>
<reference evidence="2 3" key="2">
    <citation type="submission" date="2018-11" db="EMBL/GenBank/DDBJ databases">
        <authorList>
            <consortium name="Pathogen Informatics"/>
        </authorList>
    </citation>
    <scope>NUCLEOTIDE SEQUENCE [LARGE SCALE GENOMIC DNA]</scope>
</reference>
<keyword evidence="1" id="KW-1133">Transmembrane helix</keyword>
<evidence type="ECO:0000313" key="3">
    <source>
        <dbReference type="Proteomes" id="UP000280834"/>
    </source>
</evidence>
<dbReference type="EMBL" id="UZAG01001225">
    <property type="protein sequence ID" value="VDO10759.1"/>
    <property type="molecule type" value="Genomic_DNA"/>
</dbReference>
<sequence length="33" mass="3871">MLPIVMFIFASLTTTLFRLGMLFILHREKPLGY</sequence>
<evidence type="ECO:0000256" key="1">
    <source>
        <dbReference type="SAM" id="Phobius"/>
    </source>
</evidence>
<accession>A0A0R3Q7M5</accession>
<keyword evidence="3" id="KW-1185">Reference proteome</keyword>
<dbReference type="Proteomes" id="UP000280834">
    <property type="component" value="Unassembled WGS sequence"/>
</dbReference>
<feature type="transmembrane region" description="Helical" evidence="1">
    <location>
        <begin position="6"/>
        <end position="25"/>
    </location>
</feature>
<dbReference type="WBParaSite" id="BTMF_0000232901-mRNA-1">
    <property type="protein sequence ID" value="BTMF_0000232901-mRNA-1"/>
    <property type="gene ID" value="BTMF_0000232901"/>
</dbReference>
<dbReference type="AlphaFoldDB" id="A0A0R3Q7M5"/>
<reference evidence="4" key="1">
    <citation type="submission" date="2017-02" db="UniProtKB">
        <authorList>
            <consortium name="WormBaseParasite"/>
        </authorList>
    </citation>
    <scope>IDENTIFICATION</scope>
</reference>
<gene>
    <name evidence="2" type="ORF">BTMF_LOCUS1657</name>
</gene>
<protein>
    <submittedName>
        <fullName evidence="4">Na+/H+ antiporter subunit G</fullName>
    </submittedName>
</protein>